<dbReference type="GO" id="GO:0016874">
    <property type="term" value="F:ligase activity"/>
    <property type="evidence" value="ECO:0007669"/>
    <property type="project" value="UniProtKB-KW"/>
</dbReference>
<dbReference type="Pfam" id="PF13563">
    <property type="entry name" value="2_5_RNA_ligase2"/>
    <property type="match status" value="1"/>
</dbReference>
<organism evidence="1 2">
    <name type="scientific">Janibacter limosus</name>
    <dbReference type="NCBI Taxonomy" id="53458"/>
    <lineage>
        <taxon>Bacteria</taxon>
        <taxon>Bacillati</taxon>
        <taxon>Actinomycetota</taxon>
        <taxon>Actinomycetes</taxon>
        <taxon>Micrococcales</taxon>
        <taxon>Intrasporangiaceae</taxon>
        <taxon>Janibacter</taxon>
    </lineage>
</organism>
<dbReference type="Gene3D" id="3.90.1140.10">
    <property type="entry name" value="Cyclic phosphodiesterase"/>
    <property type="match status" value="1"/>
</dbReference>
<name>A0A4P6MR89_9MICO</name>
<evidence type="ECO:0000313" key="1">
    <source>
        <dbReference type="EMBL" id="QBF46034.1"/>
    </source>
</evidence>
<dbReference type="RefSeq" id="WP_130629262.1">
    <property type="nucleotide sequence ID" value="NZ_CP036164.1"/>
</dbReference>
<keyword evidence="1" id="KW-0436">Ligase</keyword>
<dbReference type="OrthoDB" id="2082235at2"/>
<dbReference type="InterPro" id="IPR009097">
    <property type="entry name" value="Cyclic_Pdiesterase"/>
</dbReference>
<gene>
    <name evidence="1" type="ORF">EXU32_07060</name>
</gene>
<protein>
    <submittedName>
        <fullName evidence="1">2'-5' RNA ligase family protein</fullName>
    </submittedName>
</protein>
<proteinExistence type="predicted"/>
<accession>A0A4P6MR89</accession>
<dbReference type="Proteomes" id="UP000290408">
    <property type="component" value="Chromosome"/>
</dbReference>
<dbReference type="KEGG" id="jli:EXU32_07060"/>
<sequence length="188" mass="20535">MTRQGSGLRTALVVEVPEVEPAVGDIRRDLDPMAGRGVPPHVTVLFPFVPLDELDTTIVARLESVFRQAAPFEHCFVGTRWFGDDVLWLASDADVQLRGLTDLVVVEFPACQPYGGEHAEVVPHLTIADHAPLDAMRFAAAEVGPRLPICVVTTSISLLAERPSGDWTMERRFDLGRCAAQPVDPLVD</sequence>
<evidence type="ECO:0000313" key="2">
    <source>
        <dbReference type="Proteomes" id="UP000290408"/>
    </source>
</evidence>
<dbReference type="EMBL" id="CP036164">
    <property type="protein sequence ID" value="QBF46034.1"/>
    <property type="molecule type" value="Genomic_DNA"/>
</dbReference>
<dbReference type="SUPFAM" id="SSF55144">
    <property type="entry name" value="LigT-like"/>
    <property type="match status" value="1"/>
</dbReference>
<dbReference type="AlphaFoldDB" id="A0A4P6MR89"/>
<reference evidence="1 2" key="1">
    <citation type="submission" date="2019-02" db="EMBL/GenBank/DDBJ databases">
        <title>Genomic data mining of an Antarctic deep-sea actinobacterium, Janibacterlimosus P3-3-X1.</title>
        <authorList>
            <person name="Liao L."/>
            <person name="Chen B."/>
        </authorList>
    </citation>
    <scope>NUCLEOTIDE SEQUENCE [LARGE SCALE GENOMIC DNA]</scope>
    <source>
        <strain evidence="1 2">P3-3-X1</strain>
    </source>
</reference>
<keyword evidence="2" id="KW-1185">Reference proteome</keyword>